<dbReference type="Gene3D" id="3.30.700.20">
    <property type="entry name" value="Hypothetical protein ph0010, domain 1"/>
    <property type="match status" value="1"/>
</dbReference>
<dbReference type="Proteomes" id="UP000524246">
    <property type="component" value="Unassembled WGS sequence"/>
</dbReference>
<dbReference type="PANTHER" id="PTHR13016">
    <property type="entry name" value="AMMECR1 HOMOLOG"/>
    <property type="match status" value="1"/>
</dbReference>
<feature type="domain" description="AMMECR1" evidence="1">
    <location>
        <begin position="24"/>
        <end position="204"/>
    </location>
</feature>
<accession>A0A7X9FUK6</accession>
<protein>
    <submittedName>
        <fullName evidence="2">AmmeMemoRadiSam system protein A</fullName>
    </submittedName>
</protein>
<name>A0A7X9FUK6_9DELT</name>
<dbReference type="InterPro" id="IPR002733">
    <property type="entry name" value="AMMECR1_domain"/>
</dbReference>
<dbReference type="PROSITE" id="PS51112">
    <property type="entry name" value="AMMECR1"/>
    <property type="match status" value="1"/>
</dbReference>
<dbReference type="NCBIfam" id="TIGR04335">
    <property type="entry name" value="AmmeMemoSam_A"/>
    <property type="match status" value="1"/>
</dbReference>
<dbReference type="Pfam" id="PF01871">
    <property type="entry name" value="AMMECR1"/>
    <property type="match status" value="1"/>
</dbReference>
<comment type="caution">
    <text evidence="2">The sequence shown here is derived from an EMBL/GenBank/DDBJ whole genome shotgun (WGS) entry which is preliminary data.</text>
</comment>
<evidence type="ECO:0000313" key="2">
    <source>
        <dbReference type="EMBL" id="NMC64492.1"/>
    </source>
</evidence>
<dbReference type="InterPro" id="IPR027485">
    <property type="entry name" value="AMMECR1_N"/>
</dbReference>
<evidence type="ECO:0000259" key="1">
    <source>
        <dbReference type="PROSITE" id="PS51112"/>
    </source>
</evidence>
<dbReference type="PANTHER" id="PTHR13016:SF0">
    <property type="entry name" value="AMME SYNDROME CANDIDATE GENE 1 PROTEIN"/>
    <property type="match status" value="1"/>
</dbReference>
<organism evidence="2 3">
    <name type="scientific">SAR324 cluster bacterium</name>
    <dbReference type="NCBI Taxonomy" id="2024889"/>
    <lineage>
        <taxon>Bacteria</taxon>
        <taxon>Deltaproteobacteria</taxon>
        <taxon>SAR324 cluster</taxon>
    </lineage>
</organism>
<gene>
    <name evidence="2" type="primary">amrA</name>
    <name evidence="2" type="ORF">GYA55_15105</name>
</gene>
<evidence type="ECO:0000313" key="3">
    <source>
        <dbReference type="Proteomes" id="UP000524246"/>
    </source>
</evidence>
<dbReference type="InterPro" id="IPR023473">
    <property type="entry name" value="AMMECR1"/>
</dbReference>
<proteinExistence type="predicted"/>
<dbReference type="Gene3D" id="3.30.1490.150">
    <property type="entry name" value="Hypothetical protein ph0010, domain 2"/>
    <property type="match status" value="1"/>
</dbReference>
<dbReference type="AlphaFoldDB" id="A0A7X9FUK6"/>
<sequence>MCGDTKIGPKSKALLALEESLDSRERAFLLALSKKTLRQCVESGPLPEVLESEKSKGLLLENHCFVTLRIGTALRGCIGSIAPKIPLYERIIESTRSAALEDPRFKAVQRAELDSINVKISVLTEAEALHYESSEELLQQLVPFKHGVIVRKGWQAATYLPQVWAHVSDKERFLSELCVKAGLDPAAWKEPSTKVEVFESLSIG</sequence>
<dbReference type="NCBIfam" id="TIGR00296">
    <property type="entry name" value="TIGR00296 family protein"/>
    <property type="match status" value="1"/>
</dbReference>
<dbReference type="EMBL" id="JAAZON010000687">
    <property type="protein sequence ID" value="NMC64492.1"/>
    <property type="molecule type" value="Genomic_DNA"/>
</dbReference>
<reference evidence="2 3" key="1">
    <citation type="journal article" date="2020" name="Biotechnol. Biofuels">
        <title>New insights from the biogas microbiome by comprehensive genome-resolved metagenomics of nearly 1600 species originating from multiple anaerobic digesters.</title>
        <authorList>
            <person name="Campanaro S."/>
            <person name="Treu L."/>
            <person name="Rodriguez-R L.M."/>
            <person name="Kovalovszki A."/>
            <person name="Ziels R.M."/>
            <person name="Maus I."/>
            <person name="Zhu X."/>
            <person name="Kougias P.G."/>
            <person name="Basile A."/>
            <person name="Luo G."/>
            <person name="Schluter A."/>
            <person name="Konstantinidis K.T."/>
            <person name="Angelidaki I."/>
        </authorList>
    </citation>
    <scope>NUCLEOTIDE SEQUENCE [LARGE SCALE GENOMIC DNA]</scope>
    <source>
        <strain evidence="2">AS27yjCOA_65</strain>
    </source>
</reference>
<dbReference type="SUPFAM" id="SSF143447">
    <property type="entry name" value="AMMECR1-like"/>
    <property type="match status" value="1"/>
</dbReference>
<dbReference type="InterPro" id="IPR027623">
    <property type="entry name" value="AmmeMemoSam_A"/>
</dbReference>
<dbReference type="InterPro" id="IPR036071">
    <property type="entry name" value="AMMECR1_dom_sf"/>
</dbReference>